<name>A0A0H3J0Y9_CLOPA</name>
<dbReference type="CDD" id="cd17507">
    <property type="entry name" value="GT28_Beta-DGS-like"/>
    <property type="match status" value="1"/>
</dbReference>
<reference evidence="7 10" key="1">
    <citation type="journal article" date="2015" name="Genome Announc.">
        <title>Complete Genome Sequence of the Nitrogen-Fixing and Solvent-Producing Clostridium pasteurianum DSM 525.</title>
        <authorList>
            <person name="Poehlein A."/>
            <person name="Grosse-Honebrink A."/>
            <person name="Zhang Y."/>
            <person name="Minton N.P."/>
            <person name="Daniel R."/>
        </authorList>
    </citation>
    <scope>NUCLEOTIDE SEQUENCE [LARGE SCALE GENOMIC DNA]</scope>
    <source>
        <strain evidence="7">DSM 525</strain>
        <strain evidence="10">DSM 525 / ATCC 6013</strain>
    </source>
</reference>
<dbReference type="InterPro" id="IPR007235">
    <property type="entry name" value="Glyco_trans_28_C"/>
</dbReference>
<organism evidence="7 10">
    <name type="scientific">Clostridium pasteurianum DSM 525 = ATCC 6013</name>
    <dbReference type="NCBI Taxonomy" id="1262449"/>
    <lineage>
        <taxon>Bacteria</taxon>
        <taxon>Bacillati</taxon>
        <taxon>Bacillota</taxon>
        <taxon>Clostridia</taxon>
        <taxon>Eubacteriales</taxon>
        <taxon>Clostridiaceae</taxon>
        <taxon>Clostridium</taxon>
    </lineage>
</organism>
<evidence type="ECO:0000256" key="3">
    <source>
        <dbReference type="ARBA" id="ARBA00022676"/>
    </source>
</evidence>
<dbReference type="EMBL" id="CP009268">
    <property type="protein sequence ID" value="AJA50340.1"/>
    <property type="molecule type" value="Genomic_DNA"/>
</dbReference>
<proteinExistence type="inferred from homology"/>
<evidence type="ECO:0000256" key="1">
    <source>
        <dbReference type="ARBA" id="ARBA00004370"/>
    </source>
</evidence>
<reference evidence="8" key="2">
    <citation type="submission" date="2015-10" db="EMBL/GenBank/DDBJ databases">
        <title>Improved Draft Genome Sequence of Clostridium pasteurianum Strain ATCC 6013 (DSM 525) Using a Hybrid Next-Generation Sequencing Approach.</title>
        <authorList>
            <person name="Pyne M.E."/>
            <person name="Utturkar S.M."/>
            <person name="Brown S.D."/>
            <person name="Moo-Young M."/>
            <person name="Chung D.A."/>
            <person name="Chou P.C."/>
        </authorList>
    </citation>
    <scope>NUCLEOTIDE SEQUENCE</scope>
    <source>
        <strain evidence="8">ATCC 6013</strain>
    </source>
</reference>
<dbReference type="RefSeq" id="WP_003440673.1">
    <property type="nucleotide sequence ID" value="NZ_ANZB01000001.1"/>
</dbReference>
<dbReference type="GO" id="GO:0009247">
    <property type="term" value="P:glycolipid biosynthetic process"/>
    <property type="evidence" value="ECO:0007669"/>
    <property type="project" value="InterPro"/>
</dbReference>
<sequence length="387" mass="43461">MRALILSVSAGGGHKHAALALKDYIFKFEPASEVKILDTIKYINPILNKVLIGGYLNTLKIKPSLFGKIYKITESTNKTDGISSFKNKLTKIMANKILSAIEKFKPDIIICTHWYPVEMVSILKKKGKINIPIACIITDYAPHSFWIYPEVDSYIVSNGDMIEEMIHQGINRNSIFDLGIPVSFDFFDKYDRKDTLKELSLDPDKKVILIMGGSLGMGRISNIYSELASSTNKDAQIIVITGKNKKLYAKLMSLSESSNIDTKILGFTKDVNKYMKCSDILITKPGGLTISEALICELPLVLFSPIPGQEEKNEEFLLKHNLAISIGNGNNCRKKIEDLLSSSETLKIMKGNCKKFSKPNCDYKIFNVINDLIKRREIAIMKNDMEI</sequence>
<keyword evidence="3 7" id="KW-0328">Glycosyltransferase</keyword>
<dbReference type="EC" id="2.4.1.46" evidence="8"/>
<evidence type="ECO:0000313" key="9">
    <source>
        <dbReference type="Proteomes" id="UP000028042"/>
    </source>
</evidence>
<evidence type="ECO:0000259" key="6">
    <source>
        <dbReference type="Pfam" id="PF06925"/>
    </source>
</evidence>
<comment type="similarity">
    <text evidence="2">Belongs to the glycosyltransferase 28 family.</text>
</comment>
<dbReference type="Pfam" id="PF04101">
    <property type="entry name" value="Glyco_tran_28_C"/>
    <property type="match status" value="1"/>
</dbReference>
<dbReference type="GO" id="GO:0046509">
    <property type="term" value="F:1,2-diacylglycerol 3-beta-galactosyltransferase activity"/>
    <property type="evidence" value="ECO:0007669"/>
    <property type="project" value="UniProtKB-EC"/>
</dbReference>
<dbReference type="KEGG" id="cpae:CPAST_c02520"/>
<evidence type="ECO:0000313" key="8">
    <source>
        <dbReference type="EMBL" id="KRU13648.1"/>
    </source>
</evidence>
<evidence type="ECO:0000256" key="2">
    <source>
        <dbReference type="ARBA" id="ARBA00006962"/>
    </source>
</evidence>
<dbReference type="GO" id="GO:0016020">
    <property type="term" value="C:membrane"/>
    <property type="evidence" value="ECO:0007669"/>
    <property type="project" value="UniProtKB-SubCell"/>
</dbReference>
<dbReference type="InterPro" id="IPR050519">
    <property type="entry name" value="Glycosyltransf_28_UgtP"/>
</dbReference>
<gene>
    <name evidence="7" type="primary">ugtP1</name>
    <name evidence="7" type="ORF">CLPA_c02520</name>
    <name evidence="8" type="ORF">CP6013_02896</name>
</gene>
<accession>A0A0H3J0Y9</accession>
<dbReference type="eggNOG" id="COG0707">
    <property type="taxonomic scope" value="Bacteria"/>
</dbReference>
<evidence type="ECO:0000313" key="7">
    <source>
        <dbReference type="EMBL" id="AJA50340.1"/>
    </source>
</evidence>
<dbReference type="EMBL" id="JPGY02000001">
    <property type="protein sequence ID" value="KRU13648.1"/>
    <property type="molecule type" value="Genomic_DNA"/>
</dbReference>
<dbReference type="EC" id="2.4.1.-" evidence="7"/>
<dbReference type="Proteomes" id="UP000030905">
    <property type="component" value="Chromosome"/>
</dbReference>
<dbReference type="PANTHER" id="PTHR43025">
    <property type="entry name" value="MONOGALACTOSYLDIACYLGLYCEROL SYNTHASE"/>
    <property type="match status" value="1"/>
</dbReference>
<keyword evidence="10" id="KW-1185">Reference proteome</keyword>
<protein>
    <submittedName>
        <fullName evidence="8">Monogalactosyldiacylglycerol synthase</fullName>
        <ecNumber evidence="8">2.4.1.46</ecNumber>
    </submittedName>
    <submittedName>
        <fullName evidence="7">Processive diacylglycerol beta-glucosyltransferase</fullName>
        <ecNumber evidence="7">2.4.1.-</ecNumber>
    </submittedName>
</protein>
<dbReference type="PANTHER" id="PTHR43025:SF3">
    <property type="entry name" value="MONOGALACTOSYLDIACYLGLYCEROL SYNTHASE 1, CHLOROPLASTIC"/>
    <property type="match status" value="1"/>
</dbReference>
<evidence type="ECO:0000313" key="10">
    <source>
        <dbReference type="Proteomes" id="UP000030905"/>
    </source>
</evidence>
<feature type="domain" description="Diacylglycerol glucosyltransferase N-terminal" evidence="6">
    <location>
        <begin position="14"/>
        <end position="182"/>
    </location>
</feature>
<keyword evidence="4 7" id="KW-0808">Transferase</keyword>
<comment type="subcellular location">
    <subcellularLocation>
        <location evidence="1">Membrane</location>
    </subcellularLocation>
</comment>
<dbReference type="AlphaFoldDB" id="A0A0H3J0Y9"/>
<evidence type="ECO:0000256" key="4">
    <source>
        <dbReference type="ARBA" id="ARBA00022679"/>
    </source>
</evidence>
<dbReference type="Pfam" id="PF06925">
    <property type="entry name" value="MGDG_synth"/>
    <property type="match status" value="1"/>
</dbReference>
<dbReference type="InterPro" id="IPR009695">
    <property type="entry name" value="Diacylglyc_glucosyltr_N"/>
</dbReference>
<feature type="domain" description="Glycosyl transferase family 28 C-terminal" evidence="5">
    <location>
        <begin position="207"/>
        <end position="350"/>
    </location>
</feature>
<dbReference type="PATRIC" id="fig|1262449.3.peg.141"/>
<dbReference type="Gene3D" id="3.40.50.2000">
    <property type="entry name" value="Glycogen Phosphorylase B"/>
    <property type="match status" value="1"/>
</dbReference>
<dbReference type="SUPFAM" id="SSF53756">
    <property type="entry name" value="UDP-Glycosyltransferase/glycogen phosphorylase"/>
    <property type="match status" value="1"/>
</dbReference>
<reference evidence="8 9" key="3">
    <citation type="journal article" name="Genome Announc.">
        <title>Improved Draft Genome Sequence of Clostridium pasteurianum Strain ATCC 6013 (DSM 525) Using a Hybrid Next-Generation Sequencing Approach.</title>
        <authorList>
            <person name="Pyne M.E."/>
            <person name="Utturkar S."/>
            <person name="Brown S.D."/>
            <person name="Moo-Young M."/>
            <person name="Chung D.A."/>
            <person name="Chou C.P."/>
        </authorList>
    </citation>
    <scope>NUCLEOTIDE SEQUENCE [LARGE SCALE GENOMIC DNA]</scope>
    <source>
        <strain evidence="8 9">ATCC 6013</strain>
    </source>
</reference>
<evidence type="ECO:0000259" key="5">
    <source>
        <dbReference type="Pfam" id="PF04101"/>
    </source>
</evidence>
<dbReference type="KEGG" id="cpat:CLPA_c02520"/>
<dbReference type="Proteomes" id="UP000028042">
    <property type="component" value="Unassembled WGS sequence"/>
</dbReference>
<dbReference type="GeneID" id="93072497"/>